<comment type="caution">
    <text evidence="2">The sequence shown here is derived from an EMBL/GenBank/DDBJ whole genome shotgun (WGS) entry which is preliminary data.</text>
</comment>
<dbReference type="EMBL" id="JBBLZC010000003">
    <property type="protein sequence ID" value="MEK0082288.1"/>
    <property type="molecule type" value="Genomic_DNA"/>
</dbReference>
<keyword evidence="1" id="KW-0812">Transmembrane</keyword>
<keyword evidence="3" id="KW-1185">Reference proteome</keyword>
<organism evidence="2 3">
    <name type="scientific">Benzoatithermus flavus</name>
    <dbReference type="NCBI Taxonomy" id="3108223"/>
    <lineage>
        <taxon>Bacteria</taxon>
        <taxon>Pseudomonadati</taxon>
        <taxon>Pseudomonadota</taxon>
        <taxon>Alphaproteobacteria</taxon>
        <taxon>Geminicoccales</taxon>
        <taxon>Geminicoccaceae</taxon>
        <taxon>Benzoatithermus</taxon>
    </lineage>
</organism>
<reference evidence="2 3" key="1">
    <citation type="submission" date="2024-01" db="EMBL/GenBank/DDBJ databases">
        <title>Multi-omics insights into the function and evolution of sodium benzoate biodegradation pathways in Benzoatithermus flavus gen. nov., sp. nov. from hot spring.</title>
        <authorList>
            <person name="Hu C.-J."/>
            <person name="Li W.-J."/>
        </authorList>
    </citation>
    <scope>NUCLEOTIDE SEQUENCE [LARGE SCALE GENOMIC DNA]</scope>
    <source>
        <strain evidence="2 3">SYSU G07066</strain>
    </source>
</reference>
<evidence type="ECO:0000313" key="3">
    <source>
        <dbReference type="Proteomes" id="UP001375743"/>
    </source>
</evidence>
<dbReference type="Proteomes" id="UP001375743">
    <property type="component" value="Unassembled WGS sequence"/>
</dbReference>
<proteinExistence type="predicted"/>
<evidence type="ECO:0000313" key="2">
    <source>
        <dbReference type="EMBL" id="MEK0082288.1"/>
    </source>
</evidence>
<feature type="transmembrane region" description="Helical" evidence="1">
    <location>
        <begin position="44"/>
        <end position="67"/>
    </location>
</feature>
<evidence type="ECO:0000256" key="1">
    <source>
        <dbReference type="SAM" id="Phobius"/>
    </source>
</evidence>
<name>A0ABU8XM85_9PROT</name>
<gene>
    <name evidence="2" type="ORF">U1T56_03935</name>
</gene>
<protein>
    <submittedName>
        <fullName evidence="2">Uncharacterized protein</fullName>
    </submittedName>
</protein>
<dbReference type="RefSeq" id="WP_418158143.1">
    <property type="nucleotide sequence ID" value="NZ_JBBLZC010000003.1"/>
</dbReference>
<keyword evidence="1" id="KW-1133">Transmembrane helix</keyword>
<accession>A0ABU8XM85</accession>
<sequence length="95" mass="9894">MLAIVLGALLVVGGVLYMAAQPIWRGRLSERRTPAGATLEPEKPAAGFGLAANWPGLALVILGALLLPGSVDIYRSQTIAAARWAVARKLAAVFS</sequence>
<keyword evidence="1" id="KW-0472">Membrane</keyword>